<dbReference type="Gene3D" id="2.60.120.10">
    <property type="entry name" value="Jelly Rolls"/>
    <property type="match status" value="1"/>
</dbReference>
<dbReference type="EMBL" id="LXEP01000008">
    <property type="protein sequence ID" value="OAT22952.1"/>
    <property type="molecule type" value="Genomic_DNA"/>
</dbReference>
<comment type="caution">
    <text evidence="2">The sequence shown here is derived from an EMBL/GenBank/DDBJ whole genome shotgun (WGS) entry which is preliminary data.</text>
</comment>
<feature type="domain" description="IprA winged helix-turn-helix" evidence="1">
    <location>
        <begin position="135"/>
        <end position="199"/>
    </location>
</feature>
<evidence type="ECO:0000313" key="2">
    <source>
        <dbReference type="EMBL" id="OAT22952.1"/>
    </source>
</evidence>
<reference evidence="2 3" key="1">
    <citation type="submission" date="2016-04" db="EMBL/GenBank/DDBJ databases">
        <title>ATOL: Assembling a taxonomically balanced genome-scale reconstruction of the evolutionary history of the Enterobacteriaceae.</title>
        <authorList>
            <person name="Plunkett G.III."/>
            <person name="Neeno-Eckwall E.C."/>
            <person name="Glasner J.D."/>
            <person name="Perna N.T."/>
        </authorList>
    </citation>
    <scope>NUCLEOTIDE SEQUENCE [LARGE SCALE GENOMIC DNA]</scope>
    <source>
        <strain evidence="2 3">ATCC 51604</strain>
    </source>
</reference>
<name>A0A1B7I3P7_9ENTR</name>
<dbReference type="Proteomes" id="UP000078504">
    <property type="component" value="Unassembled WGS sequence"/>
</dbReference>
<evidence type="ECO:0000259" key="1">
    <source>
        <dbReference type="Pfam" id="PF15977"/>
    </source>
</evidence>
<evidence type="ECO:0000313" key="3">
    <source>
        <dbReference type="Proteomes" id="UP000078504"/>
    </source>
</evidence>
<sequence>MTNIIADNTKVIKCIREIIAGLSPKSEKVCFEENSLIFLNQKKQFYMLLEGELTIRSRDRRHIVARLVGPVICGLGIMEDVYLQTTSYAVFRVLPREQAFEIITQKNLWQVMFYIVHNYAAKVCKWNDILTQMSSYEVICETLKRLEGEPTNIKYSITALQYVQEKTGLSRSYILKIIGELKVQKKVTIQRGVLTGLKHTEL</sequence>
<dbReference type="AlphaFoldDB" id="A0A1B7I3P7"/>
<accession>A0A1B7I3P7</accession>
<protein>
    <submittedName>
        <fullName evidence="2">Cyclic nucleotide-binding domain protein</fullName>
    </submittedName>
</protein>
<proteinExistence type="predicted"/>
<dbReference type="InterPro" id="IPR041687">
    <property type="entry name" value="HTH_46"/>
</dbReference>
<dbReference type="InterPro" id="IPR014710">
    <property type="entry name" value="RmlC-like_jellyroll"/>
</dbReference>
<dbReference type="RefSeq" id="WP_064512955.1">
    <property type="nucleotide sequence ID" value="NZ_LXEP01000008.1"/>
</dbReference>
<gene>
    <name evidence="2" type="ORF">M977_01102</name>
</gene>
<dbReference type="PATRIC" id="fig|1354253.4.peg.1124"/>
<organism evidence="2 3">
    <name type="scientific">Buttiauxella gaviniae ATCC 51604</name>
    <dbReference type="NCBI Taxonomy" id="1354253"/>
    <lineage>
        <taxon>Bacteria</taxon>
        <taxon>Pseudomonadati</taxon>
        <taxon>Pseudomonadota</taxon>
        <taxon>Gammaproteobacteria</taxon>
        <taxon>Enterobacterales</taxon>
        <taxon>Enterobacteriaceae</taxon>
        <taxon>Buttiauxella</taxon>
    </lineage>
</organism>
<dbReference type="Pfam" id="PF15977">
    <property type="entry name" value="HTH_46"/>
    <property type="match status" value="1"/>
</dbReference>